<sequence length="69" mass="7227">MTETPQAIAARVAALEQRLLVAVVQGDDLARIRARGEIARLKRQLAPAAARLAGTRRSTRTAAAAAPAP</sequence>
<dbReference type="Proteomes" id="UP000521868">
    <property type="component" value="Unassembled WGS sequence"/>
</dbReference>
<keyword evidence="3" id="KW-1185">Reference proteome</keyword>
<name>A0A7X6I665_9BURK</name>
<evidence type="ECO:0000313" key="3">
    <source>
        <dbReference type="Proteomes" id="UP000521868"/>
    </source>
</evidence>
<organism evidence="2 3">
    <name type="scientific">Ramlibacter lithotrophicus</name>
    <dbReference type="NCBI Taxonomy" id="2606681"/>
    <lineage>
        <taxon>Bacteria</taxon>
        <taxon>Pseudomonadati</taxon>
        <taxon>Pseudomonadota</taxon>
        <taxon>Betaproteobacteria</taxon>
        <taxon>Burkholderiales</taxon>
        <taxon>Comamonadaceae</taxon>
        <taxon>Ramlibacter</taxon>
    </lineage>
</organism>
<proteinExistence type="predicted"/>
<evidence type="ECO:0000256" key="1">
    <source>
        <dbReference type="SAM" id="MobiDB-lite"/>
    </source>
</evidence>
<dbReference type="AlphaFoldDB" id="A0A7X6I665"/>
<evidence type="ECO:0000313" key="2">
    <source>
        <dbReference type="EMBL" id="NKE66053.1"/>
    </source>
</evidence>
<reference evidence="2 3" key="1">
    <citation type="journal article" date="2020" name="Nature">
        <title>Bacterial chemolithoautotrophy via manganese oxidation.</title>
        <authorList>
            <person name="Yu H."/>
            <person name="Leadbetter J.R."/>
        </authorList>
    </citation>
    <scope>NUCLEOTIDE SEQUENCE [LARGE SCALE GENOMIC DNA]</scope>
    <source>
        <strain evidence="2 3">RBP-1</strain>
    </source>
</reference>
<gene>
    <name evidence="2" type="ORF">RAMLITH_09495</name>
</gene>
<dbReference type="RefSeq" id="WP_168107122.1">
    <property type="nucleotide sequence ID" value="NZ_VTOX01000002.1"/>
</dbReference>
<feature type="region of interest" description="Disordered" evidence="1">
    <location>
        <begin position="49"/>
        <end position="69"/>
    </location>
</feature>
<dbReference type="EMBL" id="VTOX01000002">
    <property type="protein sequence ID" value="NKE66053.1"/>
    <property type="molecule type" value="Genomic_DNA"/>
</dbReference>
<accession>A0A7X6I665</accession>
<protein>
    <submittedName>
        <fullName evidence="2">Uncharacterized protein</fullName>
    </submittedName>
</protein>
<comment type="caution">
    <text evidence="2">The sequence shown here is derived from an EMBL/GenBank/DDBJ whole genome shotgun (WGS) entry which is preliminary data.</text>
</comment>